<name>A0A5N6ZCH8_9EURO</name>
<gene>
    <name evidence="2" type="ORF">BDV28DRAFT_146242</name>
</gene>
<dbReference type="OrthoDB" id="4269539at2759"/>
<dbReference type="Proteomes" id="UP000327118">
    <property type="component" value="Unassembled WGS sequence"/>
</dbReference>
<protein>
    <submittedName>
        <fullName evidence="2">Uncharacterized protein</fullName>
    </submittedName>
</protein>
<feature type="signal peptide" evidence="1">
    <location>
        <begin position="1"/>
        <end position="18"/>
    </location>
</feature>
<reference evidence="3" key="1">
    <citation type="submission" date="2019-04" db="EMBL/GenBank/DDBJ databases">
        <title>Friends and foes A comparative genomics studyof 23 Aspergillus species from section Flavi.</title>
        <authorList>
            <consortium name="DOE Joint Genome Institute"/>
            <person name="Kjaerbolling I."/>
            <person name="Vesth T."/>
            <person name="Frisvad J.C."/>
            <person name="Nybo J.L."/>
            <person name="Theobald S."/>
            <person name="Kildgaard S."/>
            <person name="Isbrandt T."/>
            <person name="Kuo A."/>
            <person name="Sato A."/>
            <person name="Lyhne E.K."/>
            <person name="Kogle M.E."/>
            <person name="Wiebenga A."/>
            <person name="Kun R.S."/>
            <person name="Lubbers R.J."/>
            <person name="Makela M.R."/>
            <person name="Barry K."/>
            <person name="Chovatia M."/>
            <person name="Clum A."/>
            <person name="Daum C."/>
            <person name="Haridas S."/>
            <person name="He G."/>
            <person name="LaButti K."/>
            <person name="Lipzen A."/>
            <person name="Mondo S."/>
            <person name="Riley R."/>
            <person name="Salamov A."/>
            <person name="Simmons B.A."/>
            <person name="Magnuson J.K."/>
            <person name="Henrissat B."/>
            <person name="Mortensen U.H."/>
            <person name="Larsen T.O."/>
            <person name="Devries R.P."/>
            <person name="Grigoriev I.V."/>
            <person name="Machida M."/>
            <person name="Baker S.E."/>
            <person name="Andersen M.R."/>
        </authorList>
    </citation>
    <scope>NUCLEOTIDE SEQUENCE [LARGE SCALE GENOMIC DNA]</scope>
    <source>
        <strain evidence="3">CBS 553.77</strain>
    </source>
</reference>
<evidence type="ECO:0000256" key="1">
    <source>
        <dbReference type="SAM" id="SignalP"/>
    </source>
</evidence>
<dbReference type="EMBL" id="ML739054">
    <property type="protein sequence ID" value="KAE8355352.1"/>
    <property type="molecule type" value="Genomic_DNA"/>
</dbReference>
<dbReference type="AlphaFoldDB" id="A0A5N6ZCH8"/>
<proteinExistence type="predicted"/>
<keyword evidence="3" id="KW-1185">Reference proteome</keyword>
<sequence length="97" mass="10481">MYFPLLFALSSALSLASASAVYDCPFAQDRSGLFQKPYCCEGFKDAPHTNLTKVGLNCTEQTDNVVEVCPNGFTPKCCYWGGVGPLCTAEAVVRESE</sequence>
<evidence type="ECO:0000313" key="3">
    <source>
        <dbReference type="Proteomes" id="UP000327118"/>
    </source>
</evidence>
<organism evidence="2 3">
    <name type="scientific">Aspergillus coremiiformis</name>
    <dbReference type="NCBI Taxonomy" id="138285"/>
    <lineage>
        <taxon>Eukaryota</taxon>
        <taxon>Fungi</taxon>
        <taxon>Dikarya</taxon>
        <taxon>Ascomycota</taxon>
        <taxon>Pezizomycotina</taxon>
        <taxon>Eurotiomycetes</taxon>
        <taxon>Eurotiomycetidae</taxon>
        <taxon>Eurotiales</taxon>
        <taxon>Aspergillaceae</taxon>
        <taxon>Aspergillus</taxon>
        <taxon>Aspergillus subgen. Circumdati</taxon>
    </lineage>
</organism>
<accession>A0A5N6ZCH8</accession>
<evidence type="ECO:0000313" key="2">
    <source>
        <dbReference type="EMBL" id="KAE8355352.1"/>
    </source>
</evidence>
<feature type="chain" id="PRO_5025037321" evidence="1">
    <location>
        <begin position="19"/>
        <end position="97"/>
    </location>
</feature>
<keyword evidence="1" id="KW-0732">Signal</keyword>